<feature type="region of interest" description="Disordered" evidence="1">
    <location>
        <begin position="1"/>
        <end position="32"/>
    </location>
</feature>
<sequence>MTRSAHSFKRNNHANINSQATQNSSSNNTNGSLGDHEINVPLYSPRSETHSRGNSVDGLEAIFEHKRTCLGRLTQRVHLKRKIESLNVEFGLGLDLKERKDLGQWMFFAFCGICLFWGILKFCANGWFRSGEIENYLHEHQIKGTKILQIQNSS</sequence>
<gene>
    <name evidence="3" type="ORF">OLC1_LOCUS20478</name>
</gene>
<feature type="transmembrane region" description="Helical" evidence="2">
    <location>
        <begin position="105"/>
        <end position="128"/>
    </location>
</feature>
<keyword evidence="2" id="KW-1133">Transmembrane helix</keyword>
<feature type="compositionally biased region" description="Basic residues" evidence="1">
    <location>
        <begin position="1"/>
        <end position="12"/>
    </location>
</feature>
<keyword evidence="2" id="KW-0472">Membrane</keyword>
<protein>
    <submittedName>
        <fullName evidence="3">OLC1v1014074C1</fullName>
    </submittedName>
</protein>
<name>A0AAV1DZU3_OLDCO</name>
<feature type="compositionally biased region" description="Low complexity" evidence="1">
    <location>
        <begin position="14"/>
        <end position="30"/>
    </location>
</feature>
<keyword evidence="2" id="KW-0812">Transmembrane</keyword>
<evidence type="ECO:0000256" key="1">
    <source>
        <dbReference type="SAM" id="MobiDB-lite"/>
    </source>
</evidence>
<dbReference type="Proteomes" id="UP001161247">
    <property type="component" value="Chromosome 7"/>
</dbReference>
<dbReference type="AlphaFoldDB" id="A0AAV1DZU3"/>
<proteinExistence type="predicted"/>
<evidence type="ECO:0000256" key="2">
    <source>
        <dbReference type="SAM" id="Phobius"/>
    </source>
</evidence>
<dbReference type="EMBL" id="OX459124">
    <property type="protein sequence ID" value="CAI9113466.1"/>
    <property type="molecule type" value="Genomic_DNA"/>
</dbReference>
<evidence type="ECO:0000313" key="4">
    <source>
        <dbReference type="Proteomes" id="UP001161247"/>
    </source>
</evidence>
<reference evidence="3" key="1">
    <citation type="submission" date="2023-03" db="EMBL/GenBank/DDBJ databases">
        <authorList>
            <person name="Julca I."/>
        </authorList>
    </citation>
    <scope>NUCLEOTIDE SEQUENCE</scope>
</reference>
<accession>A0AAV1DZU3</accession>
<evidence type="ECO:0000313" key="3">
    <source>
        <dbReference type="EMBL" id="CAI9113466.1"/>
    </source>
</evidence>
<organism evidence="3 4">
    <name type="scientific">Oldenlandia corymbosa var. corymbosa</name>
    <dbReference type="NCBI Taxonomy" id="529605"/>
    <lineage>
        <taxon>Eukaryota</taxon>
        <taxon>Viridiplantae</taxon>
        <taxon>Streptophyta</taxon>
        <taxon>Embryophyta</taxon>
        <taxon>Tracheophyta</taxon>
        <taxon>Spermatophyta</taxon>
        <taxon>Magnoliopsida</taxon>
        <taxon>eudicotyledons</taxon>
        <taxon>Gunneridae</taxon>
        <taxon>Pentapetalae</taxon>
        <taxon>asterids</taxon>
        <taxon>lamiids</taxon>
        <taxon>Gentianales</taxon>
        <taxon>Rubiaceae</taxon>
        <taxon>Rubioideae</taxon>
        <taxon>Spermacoceae</taxon>
        <taxon>Hedyotis-Oldenlandia complex</taxon>
        <taxon>Oldenlandia</taxon>
    </lineage>
</organism>
<keyword evidence="4" id="KW-1185">Reference proteome</keyword>